<dbReference type="GO" id="GO:0005737">
    <property type="term" value="C:cytoplasm"/>
    <property type="evidence" value="ECO:0007669"/>
    <property type="project" value="TreeGrafter"/>
</dbReference>
<dbReference type="Proteomes" id="UP000298327">
    <property type="component" value="Unassembled WGS sequence"/>
</dbReference>
<accession>A0A4Y9Z6V4</accession>
<protein>
    <recommendedName>
        <fullName evidence="4">Conidiation protein 6</fullName>
    </recommendedName>
</protein>
<keyword evidence="3" id="KW-1185">Reference proteome</keyword>
<gene>
    <name evidence="2" type="ORF">EVG20_g3118</name>
</gene>
<dbReference type="InterPro" id="IPR052670">
    <property type="entry name" value="UPF0654_domain"/>
</dbReference>
<dbReference type="InterPro" id="IPR018824">
    <property type="entry name" value="Conidiation-specific_6"/>
</dbReference>
<organism evidence="2 3">
    <name type="scientific">Dentipellis fragilis</name>
    <dbReference type="NCBI Taxonomy" id="205917"/>
    <lineage>
        <taxon>Eukaryota</taxon>
        <taxon>Fungi</taxon>
        <taxon>Dikarya</taxon>
        <taxon>Basidiomycota</taxon>
        <taxon>Agaricomycotina</taxon>
        <taxon>Agaricomycetes</taxon>
        <taxon>Russulales</taxon>
        <taxon>Hericiaceae</taxon>
        <taxon>Dentipellis</taxon>
    </lineage>
</organism>
<name>A0A4Y9Z6V4_9AGAM</name>
<evidence type="ECO:0008006" key="4">
    <source>
        <dbReference type="Google" id="ProtNLM"/>
    </source>
</evidence>
<dbReference type="OrthoDB" id="5419162at2759"/>
<dbReference type="PANTHER" id="PTHR36576:SF1">
    <property type="entry name" value="UPF0654 PROTEIN C11D3.01C-RELATED"/>
    <property type="match status" value="1"/>
</dbReference>
<evidence type="ECO:0000313" key="3">
    <source>
        <dbReference type="Proteomes" id="UP000298327"/>
    </source>
</evidence>
<feature type="compositionally biased region" description="Basic and acidic residues" evidence="1">
    <location>
        <begin position="22"/>
        <end position="48"/>
    </location>
</feature>
<comment type="caution">
    <text evidence="2">The sequence shown here is derived from an EMBL/GenBank/DDBJ whole genome shotgun (WGS) entry which is preliminary data.</text>
</comment>
<dbReference type="EMBL" id="SEOQ01000135">
    <property type="protein sequence ID" value="TFY69531.1"/>
    <property type="molecule type" value="Genomic_DNA"/>
</dbReference>
<evidence type="ECO:0000313" key="2">
    <source>
        <dbReference type="EMBL" id="TFY69531.1"/>
    </source>
</evidence>
<feature type="region of interest" description="Disordered" evidence="1">
    <location>
        <begin position="1"/>
        <end position="48"/>
    </location>
</feature>
<reference evidence="2 3" key="1">
    <citation type="submission" date="2019-02" db="EMBL/GenBank/DDBJ databases">
        <title>Genome sequencing of the rare red list fungi Dentipellis fragilis.</title>
        <authorList>
            <person name="Buettner E."/>
            <person name="Kellner H."/>
        </authorList>
    </citation>
    <scope>NUCLEOTIDE SEQUENCE [LARGE SCALE GENOMIC DNA]</scope>
    <source>
        <strain evidence="2 3">DSM 105465</strain>
    </source>
</reference>
<dbReference type="PANTHER" id="PTHR36576">
    <property type="entry name" value="UPF0654 PROTEIN C11D3.01C-RELATED"/>
    <property type="match status" value="1"/>
</dbReference>
<dbReference type="AlphaFoldDB" id="A0A4Y9Z6V4"/>
<sequence length="128" mass="14265">MSEHKDPTRVAAGLKASIHNPHVSEEAKHSAHERLEKMGTSEPESEVHERHVLGGYKAALHNEHVSEEAKAHAREILEAADYERGPNTTEEEHQIRVLAGYKAAISNPRVSDAAKLHAEEYLKAHNAW</sequence>
<proteinExistence type="predicted"/>
<evidence type="ECO:0000256" key="1">
    <source>
        <dbReference type="SAM" id="MobiDB-lite"/>
    </source>
</evidence>
<dbReference type="Pfam" id="PF10346">
    <property type="entry name" value="Con-6"/>
    <property type="match status" value="3"/>
</dbReference>